<dbReference type="InterPro" id="IPR012908">
    <property type="entry name" value="PGAP1-ab_dom-like"/>
</dbReference>
<comment type="caution">
    <text evidence="2">The sequence shown here is derived from an EMBL/GenBank/DDBJ whole genome shotgun (WGS) entry which is preliminary data.</text>
</comment>
<accession>A0A4R3N1W0</accession>
<dbReference type="Pfam" id="PF07819">
    <property type="entry name" value="PGAP1"/>
    <property type="match status" value="1"/>
</dbReference>
<name>A0A4R3N1W0_9GAMM</name>
<organism evidence="2 3">
    <name type="scientific">Thiobaca trueperi</name>
    <dbReference type="NCBI Taxonomy" id="127458"/>
    <lineage>
        <taxon>Bacteria</taxon>
        <taxon>Pseudomonadati</taxon>
        <taxon>Pseudomonadota</taxon>
        <taxon>Gammaproteobacteria</taxon>
        <taxon>Chromatiales</taxon>
        <taxon>Chromatiaceae</taxon>
        <taxon>Thiobaca</taxon>
    </lineage>
</organism>
<dbReference type="RefSeq" id="WP_243651614.1">
    <property type="nucleotide sequence ID" value="NZ_SMAO01000005.1"/>
</dbReference>
<reference evidence="2 3" key="1">
    <citation type="submission" date="2019-03" db="EMBL/GenBank/DDBJ databases">
        <title>Genomic Encyclopedia of Type Strains, Phase IV (KMG-IV): sequencing the most valuable type-strain genomes for metagenomic binning, comparative biology and taxonomic classification.</title>
        <authorList>
            <person name="Goeker M."/>
        </authorList>
    </citation>
    <scope>NUCLEOTIDE SEQUENCE [LARGE SCALE GENOMIC DNA]</scope>
    <source>
        <strain evidence="2 3">DSM 13587</strain>
    </source>
</reference>
<evidence type="ECO:0000313" key="2">
    <source>
        <dbReference type="EMBL" id="TCT20629.1"/>
    </source>
</evidence>
<gene>
    <name evidence="2" type="ORF">EDC35_10567</name>
</gene>
<dbReference type="SUPFAM" id="SSF53474">
    <property type="entry name" value="alpha/beta-Hydrolases"/>
    <property type="match status" value="1"/>
</dbReference>
<protein>
    <recommendedName>
        <fullName evidence="1">GPI inositol-deacylase PGAP1-like alpha/beta domain-containing protein</fullName>
    </recommendedName>
</protein>
<dbReference type="AlphaFoldDB" id="A0A4R3N1W0"/>
<evidence type="ECO:0000313" key="3">
    <source>
        <dbReference type="Proteomes" id="UP000295717"/>
    </source>
</evidence>
<dbReference type="EMBL" id="SMAO01000005">
    <property type="protein sequence ID" value="TCT20629.1"/>
    <property type="molecule type" value="Genomic_DNA"/>
</dbReference>
<dbReference type="Gene3D" id="3.40.50.1820">
    <property type="entry name" value="alpha/beta hydrolase"/>
    <property type="match status" value="1"/>
</dbReference>
<proteinExistence type="predicted"/>
<evidence type="ECO:0000259" key="1">
    <source>
        <dbReference type="Pfam" id="PF07819"/>
    </source>
</evidence>
<dbReference type="InterPro" id="IPR029058">
    <property type="entry name" value="AB_hydrolase_fold"/>
</dbReference>
<keyword evidence="3" id="KW-1185">Reference proteome</keyword>
<dbReference type="Proteomes" id="UP000295717">
    <property type="component" value="Unassembled WGS sequence"/>
</dbReference>
<sequence>MQSRMDWTAAGWSWATAPLRLALECRVGVEWGAMVAAQPVLRRMPQGDGHAVLVLPYLFGSDLTTQPLRTSLACLGYQAVPAGLGLNLGPRQGLMDAALKRLLDLRRRSGRPVSLIGWSIGGLYARALAKEAPDAVRLVITLGTPLNGQPSPAEMWRLAEQVTGQPFGLSAAHGPLDEPPPVPTTAIFSRTDGIVPWRDSLQPEGPLSENIEVESSHFGLGLNPLVGYVIADRLAQPEGAWQPFRREGLRALIYPDQSR</sequence>
<feature type="domain" description="GPI inositol-deacylase PGAP1-like alpha/beta" evidence="1">
    <location>
        <begin position="94"/>
        <end position="155"/>
    </location>
</feature>
<dbReference type="GO" id="GO:0016788">
    <property type="term" value="F:hydrolase activity, acting on ester bonds"/>
    <property type="evidence" value="ECO:0007669"/>
    <property type="project" value="InterPro"/>
</dbReference>